<dbReference type="SMART" id="SM00388">
    <property type="entry name" value="HisKA"/>
    <property type="match status" value="1"/>
</dbReference>
<dbReference type="Gene3D" id="3.30.565.10">
    <property type="entry name" value="Histidine kinase-like ATPase, C-terminal domain"/>
    <property type="match status" value="1"/>
</dbReference>
<dbReference type="GO" id="GO:0000155">
    <property type="term" value="F:phosphorelay sensor kinase activity"/>
    <property type="evidence" value="ECO:0007669"/>
    <property type="project" value="InterPro"/>
</dbReference>
<gene>
    <name evidence="8" type="ORF">AAIA72_09685</name>
</gene>
<dbReference type="RefSeq" id="WP_369602992.1">
    <property type="nucleotide sequence ID" value="NZ_CP154858.1"/>
</dbReference>
<keyword evidence="5 8" id="KW-0418">Kinase</keyword>
<dbReference type="CDD" id="cd00075">
    <property type="entry name" value="HATPase"/>
    <property type="match status" value="1"/>
</dbReference>
<dbReference type="InterPro" id="IPR050736">
    <property type="entry name" value="Sensor_HK_Regulatory"/>
</dbReference>
<keyword evidence="6" id="KW-0902">Two-component regulatory system</keyword>
<dbReference type="EC" id="2.7.13.3" evidence="2"/>
<evidence type="ECO:0000256" key="6">
    <source>
        <dbReference type="ARBA" id="ARBA00023012"/>
    </source>
</evidence>
<dbReference type="Pfam" id="PF00512">
    <property type="entry name" value="HisKA"/>
    <property type="match status" value="1"/>
</dbReference>
<evidence type="ECO:0000313" key="8">
    <source>
        <dbReference type="EMBL" id="XDT74019.1"/>
    </source>
</evidence>
<dbReference type="InterPro" id="IPR003661">
    <property type="entry name" value="HisK_dim/P_dom"/>
</dbReference>
<dbReference type="SUPFAM" id="SSF55874">
    <property type="entry name" value="ATPase domain of HSP90 chaperone/DNA topoisomerase II/histidine kinase"/>
    <property type="match status" value="1"/>
</dbReference>
<proteinExistence type="predicted"/>
<dbReference type="PROSITE" id="PS50109">
    <property type="entry name" value="HIS_KIN"/>
    <property type="match status" value="1"/>
</dbReference>
<comment type="catalytic activity">
    <reaction evidence="1">
        <text>ATP + protein L-histidine = ADP + protein N-phospho-L-histidine.</text>
        <dbReference type="EC" id="2.7.13.3"/>
    </reaction>
</comment>
<dbReference type="Pfam" id="PF02518">
    <property type="entry name" value="HATPase_c"/>
    <property type="match status" value="1"/>
</dbReference>
<dbReference type="InterPro" id="IPR005467">
    <property type="entry name" value="His_kinase_dom"/>
</dbReference>
<organism evidence="8">
    <name type="scientific">Thermohahella caldifontis</name>
    <dbReference type="NCBI Taxonomy" id="3142973"/>
    <lineage>
        <taxon>Bacteria</taxon>
        <taxon>Pseudomonadati</taxon>
        <taxon>Pseudomonadota</taxon>
        <taxon>Gammaproteobacteria</taxon>
        <taxon>Oceanospirillales</taxon>
        <taxon>Hahellaceae</taxon>
        <taxon>Thermohahella</taxon>
    </lineage>
</organism>
<dbReference type="InterPro" id="IPR003594">
    <property type="entry name" value="HATPase_dom"/>
</dbReference>
<dbReference type="PRINTS" id="PR00344">
    <property type="entry name" value="BCTRLSENSOR"/>
</dbReference>
<dbReference type="InterPro" id="IPR036890">
    <property type="entry name" value="HATPase_C_sf"/>
</dbReference>
<name>A0AB39V063_9GAMM</name>
<sequence length="274" mass="30133">MARQTRDLRLARDKAEEAVRARDLFLATVSHELRTPLTSIRAAVALVLTPEAAQLSPKGRELMEIARRNCDRLSELVNDILDSQALAAHQLTIERELLDLCALVDRVIVNMDSLAMQNGVMLHRGEMTAPAWVRGDRHRLEQVVRHLLQNAIKFSPRGRFVLVELIREGQWWRLVIADQGPGIPEDVRGNVFEQFARSDTGLNRNQGGAGLGLSLVRELVALHGGTVTFETCTASDLSDVPAGQEQVTGTSFHVLLPCAEAASSGLQQDQPLAS</sequence>
<dbReference type="KEGG" id="tcd:AAIA72_09685"/>
<evidence type="ECO:0000256" key="1">
    <source>
        <dbReference type="ARBA" id="ARBA00000085"/>
    </source>
</evidence>
<dbReference type="Gene3D" id="1.10.287.130">
    <property type="match status" value="1"/>
</dbReference>
<evidence type="ECO:0000256" key="3">
    <source>
        <dbReference type="ARBA" id="ARBA00022553"/>
    </source>
</evidence>
<accession>A0AB39V063</accession>
<dbReference type="SUPFAM" id="SSF47384">
    <property type="entry name" value="Homodimeric domain of signal transducing histidine kinase"/>
    <property type="match status" value="1"/>
</dbReference>
<protein>
    <recommendedName>
        <fullName evidence="2">histidine kinase</fullName>
        <ecNumber evidence="2">2.7.13.3</ecNumber>
    </recommendedName>
</protein>
<reference evidence="8" key="1">
    <citation type="submission" date="2024-05" db="EMBL/GenBank/DDBJ databases">
        <title>Genome sequencing of novel strain.</title>
        <authorList>
            <person name="Ganbat D."/>
            <person name="Ganbat S."/>
            <person name="Lee S.-J."/>
        </authorList>
    </citation>
    <scope>NUCLEOTIDE SEQUENCE</scope>
    <source>
        <strain evidence="8">SMD15-11</strain>
    </source>
</reference>
<dbReference type="SMART" id="SM00387">
    <property type="entry name" value="HATPase_c"/>
    <property type="match status" value="1"/>
</dbReference>
<dbReference type="PANTHER" id="PTHR43711:SF1">
    <property type="entry name" value="HISTIDINE KINASE 1"/>
    <property type="match status" value="1"/>
</dbReference>
<dbReference type="PANTHER" id="PTHR43711">
    <property type="entry name" value="TWO-COMPONENT HISTIDINE KINASE"/>
    <property type="match status" value="1"/>
</dbReference>
<keyword evidence="3" id="KW-0597">Phosphoprotein</keyword>
<dbReference type="CDD" id="cd00082">
    <property type="entry name" value="HisKA"/>
    <property type="match status" value="1"/>
</dbReference>
<dbReference type="EMBL" id="CP154858">
    <property type="protein sequence ID" value="XDT74019.1"/>
    <property type="molecule type" value="Genomic_DNA"/>
</dbReference>
<evidence type="ECO:0000259" key="7">
    <source>
        <dbReference type="PROSITE" id="PS50109"/>
    </source>
</evidence>
<evidence type="ECO:0000256" key="5">
    <source>
        <dbReference type="ARBA" id="ARBA00022777"/>
    </source>
</evidence>
<dbReference type="AlphaFoldDB" id="A0AB39V063"/>
<feature type="domain" description="Histidine kinase" evidence="7">
    <location>
        <begin position="28"/>
        <end position="260"/>
    </location>
</feature>
<dbReference type="InterPro" id="IPR004358">
    <property type="entry name" value="Sig_transdc_His_kin-like_C"/>
</dbReference>
<dbReference type="InterPro" id="IPR036097">
    <property type="entry name" value="HisK_dim/P_sf"/>
</dbReference>
<evidence type="ECO:0000256" key="2">
    <source>
        <dbReference type="ARBA" id="ARBA00012438"/>
    </source>
</evidence>
<evidence type="ECO:0000256" key="4">
    <source>
        <dbReference type="ARBA" id="ARBA00022679"/>
    </source>
</evidence>
<keyword evidence="4" id="KW-0808">Transferase</keyword>